<dbReference type="EnsemblPlants" id="Bo6g076130.1">
    <property type="protein sequence ID" value="Bo6g076130.1"/>
    <property type="gene ID" value="Bo6g076130"/>
</dbReference>
<protein>
    <recommendedName>
        <fullName evidence="1">F-box domain-containing protein</fullName>
    </recommendedName>
</protein>
<dbReference type="Pfam" id="PF00646">
    <property type="entry name" value="F-box"/>
    <property type="match status" value="1"/>
</dbReference>
<name>A0A0D3CUP6_BRAOL</name>
<dbReference type="InterPro" id="IPR053781">
    <property type="entry name" value="F-box_AtFBL13-like"/>
</dbReference>
<evidence type="ECO:0000313" key="3">
    <source>
        <dbReference type="Proteomes" id="UP000032141"/>
    </source>
</evidence>
<dbReference type="Gramene" id="Bo6g076130.1">
    <property type="protein sequence ID" value="Bo6g076130.1"/>
    <property type="gene ID" value="Bo6g076130"/>
</dbReference>
<proteinExistence type="predicted"/>
<dbReference type="PANTHER" id="PTHR31293">
    <property type="entry name" value="RNI-LIKE SUPERFAMILY PROTEIN"/>
    <property type="match status" value="1"/>
</dbReference>
<organism evidence="2 3">
    <name type="scientific">Brassica oleracea var. oleracea</name>
    <dbReference type="NCBI Taxonomy" id="109376"/>
    <lineage>
        <taxon>Eukaryota</taxon>
        <taxon>Viridiplantae</taxon>
        <taxon>Streptophyta</taxon>
        <taxon>Embryophyta</taxon>
        <taxon>Tracheophyta</taxon>
        <taxon>Spermatophyta</taxon>
        <taxon>Magnoliopsida</taxon>
        <taxon>eudicotyledons</taxon>
        <taxon>Gunneridae</taxon>
        <taxon>Pentapetalae</taxon>
        <taxon>rosids</taxon>
        <taxon>malvids</taxon>
        <taxon>Brassicales</taxon>
        <taxon>Brassicaceae</taxon>
        <taxon>Brassiceae</taxon>
        <taxon>Brassica</taxon>
    </lineage>
</organism>
<dbReference type="Proteomes" id="UP000032141">
    <property type="component" value="Chromosome C6"/>
</dbReference>
<dbReference type="HOGENOM" id="CLU_184015_0_0_1"/>
<dbReference type="Gene3D" id="1.20.1280.50">
    <property type="match status" value="1"/>
</dbReference>
<dbReference type="PANTHER" id="PTHR31293:SF16">
    <property type="entry name" value="RNI-LIKE SUPERFAMILY PROTEIN"/>
    <property type="match status" value="1"/>
</dbReference>
<dbReference type="SUPFAM" id="SSF81383">
    <property type="entry name" value="F-box domain"/>
    <property type="match status" value="1"/>
</dbReference>
<dbReference type="InterPro" id="IPR001810">
    <property type="entry name" value="F-box_dom"/>
</dbReference>
<keyword evidence="3" id="KW-1185">Reference proteome</keyword>
<dbReference type="AlphaFoldDB" id="A0A0D3CUP6"/>
<dbReference type="PROSITE" id="PS50181">
    <property type="entry name" value="FBOX"/>
    <property type="match status" value="1"/>
</dbReference>
<accession>A0A0D3CUP6</accession>
<dbReference type="CDD" id="cd22160">
    <property type="entry name" value="F-box_AtFBL13-like"/>
    <property type="match status" value="1"/>
</dbReference>
<dbReference type="OMA" id="QDNMSEV"/>
<feature type="domain" description="F-box" evidence="1">
    <location>
        <begin position="1"/>
        <end position="54"/>
    </location>
</feature>
<evidence type="ECO:0000259" key="1">
    <source>
        <dbReference type="PROSITE" id="PS50181"/>
    </source>
</evidence>
<dbReference type="InterPro" id="IPR036047">
    <property type="entry name" value="F-box-like_dom_sf"/>
</dbReference>
<reference evidence="2 3" key="1">
    <citation type="journal article" date="2014" name="Genome Biol.">
        <title>Transcriptome and methylome profiling reveals relics of genome dominance in the mesopolyploid Brassica oleracea.</title>
        <authorList>
            <person name="Parkin I.A."/>
            <person name="Koh C."/>
            <person name="Tang H."/>
            <person name="Robinson S.J."/>
            <person name="Kagale S."/>
            <person name="Clarke W.E."/>
            <person name="Town C.D."/>
            <person name="Nixon J."/>
            <person name="Krishnakumar V."/>
            <person name="Bidwell S.L."/>
            <person name="Denoeud F."/>
            <person name="Belcram H."/>
            <person name="Links M.G."/>
            <person name="Just J."/>
            <person name="Clarke C."/>
            <person name="Bender T."/>
            <person name="Huebert T."/>
            <person name="Mason A.S."/>
            <person name="Pires J.C."/>
            <person name="Barker G."/>
            <person name="Moore J."/>
            <person name="Walley P.G."/>
            <person name="Manoli S."/>
            <person name="Batley J."/>
            <person name="Edwards D."/>
            <person name="Nelson M.N."/>
            <person name="Wang X."/>
            <person name="Paterson A.H."/>
            <person name="King G."/>
            <person name="Bancroft I."/>
            <person name="Chalhoub B."/>
            <person name="Sharpe A.G."/>
        </authorList>
    </citation>
    <scope>NUCLEOTIDE SEQUENCE</scope>
    <source>
        <strain evidence="2 3">cv. TO1000</strain>
    </source>
</reference>
<evidence type="ECO:0000313" key="2">
    <source>
        <dbReference type="EnsemblPlants" id="Bo6g076130.1"/>
    </source>
</evidence>
<reference evidence="2" key="2">
    <citation type="submission" date="2015-03" db="UniProtKB">
        <authorList>
            <consortium name="EnsemblPlants"/>
        </authorList>
    </citation>
    <scope>IDENTIFICATION</scope>
</reference>
<dbReference type="STRING" id="109376.A0A0D3CUP6"/>
<sequence length="94" mass="11007">MDRVSNLPDEVLCHILSFLTTKEAALTSILDKRWRNLLAFVPCLTIYDSMFLHLEKGKREREDNKQSFMDFVDRVLAFQGYSPLNKFDKPVLIL</sequence>
<dbReference type="InterPro" id="IPR055294">
    <property type="entry name" value="FBL60-like"/>
</dbReference>